<keyword evidence="1" id="KW-0175">Coiled coil</keyword>
<evidence type="ECO:0000313" key="3">
    <source>
        <dbReference type="EMBL" id="KAK1368632.1"/>
    </source>
</evidence>
<protein>
    <submittedName>
        <fullName evidence="3">Uncharacterized protein</fullName>
    </submittedName>
</protein>
<dbReference type="Proteomes" id="UP001237642">
    <property type="component" value="Unassembled WGS sequence"/>
</dbReference>
<dbReference type="AlphaFoldDB" id="A0AAD8HJT7"/>
<reference evidence="3" key="2">
    <citation type="submission" date="2023-05" db="EMBL/GenBank/DDBJ databases">
        <authorList>
            <person name="Schelkunov M.I."/>
        </authorList>
    </citation>
    <scope>NUCLEOTIDE SEQUENCE</scope>
    <source>
        <strain evidence="3">Hsosn_3</strain>
        <tissue evidence="3">Leaf</tissue>
    </source>
</reference>
<evidence type="ECO:0000256" key="1">
    <source>
        <dbReference type="SAM" id="Coils"/>
    </source>
</evidence>
<accession>A0AAD8HJT7</accession>
<feature type="compositionally biased region" description="Polar residues" evidence="2">
    <location>
        <begin position="302"/>
        <end position="317"/>
    </location>
</feature>
<name>A0AAD8HJT7_9APIA</name>
<sequence length="603" mass="67535">MPPNISYTKFSPSGKVAYAITNGVALMEKESVHADFHPLMDFLKTSPVSYALTASPPIYAEIVQEMWSTADCSSTRGGIHLAIKGKSYIITPSVINEALHFPESNFENTPTQSELFSMLKAINYAGNPWQLSQILKKKFRKEWSYFFDTLNKCFAGKCSSYDTINTFVLKIGYSLLYGRRIDIGTLLLDEFCYKFGALQERDNIIYYARFLMIIANYLCKDFCIENRDDILQVHTQTKKLFASLVTKNLNAAAEYVLPEHVQVQLSTLYSALSHTSSSLLPPTMEDVRDGYISPTQVALSSPYQSGTVANSSVSQSAGKRKRTISPCITEDGNEENGTAPEVHLPQKKKDASKVSSLSVADHEMPPAETRDGVPALELPSSPEEEKPICGLLVPAQEPDDRQHLLNAASVLKSNLVDRLTSFANILSAEDMILLANKCYNTLEGLGDDYKTFSTEVNKLIAQHEELALAAKKKEDWNELDIKSCYSHKAQSLFEVRQKLSRAKDKLSTAKTHEDSLKLKKEELTGALNKLTEELHEVEERVKTLTAERDQYKEAHSVAEAEVGKLEAEKEEARVAFKAINDQYIAANEEFEKTRNHLLQLVRK</sequence>
<dbReference type="Gene3D" id="1.10.287.1490">
    <property type="match status" value="1"/>
</dbReference>
<reference evidence="3" key="1">
    <citation type="submission" date="2023-02" db="EMBL/GenBank/DDBJ databases">
        <title>Genome of toxic invasive species Heracleum sosnowskyi carries increased number of genes despite the absence of recent whole-genome duplications.</title>
        <authorList>
            <person name="Schelkunov M."/>
            <person name="Shtratnikova V."/>
            <person name="Makarenko M."/>
            <person name="Klepikova A."/>
            <person name="Omelchenko D."/>
            <person name="Novikova G."/>
            <person name="Obukhova E."/>
            <person name="Bogdanov V."/>
            <person name="Penin A."/>
            <person name="Logacheva M."/>
        </authorList>
    </citation>
    <scope>NUCLEOTIDE SEQUENCE</scope>
    <source>
        <strain evidence="3">Hsosn_3</strain>
        <tissue evidence="3">Leaf</tissue>
    </source>
</reference>
<feature type="compositionally biased region" description="Basic and acidic residues" evidence="2">
    <location>
        <begin position="360"/>
        <end position="371"/>
    </location>
</feature>
<proteinExistence type="predicted"/>
<evidence type="ECO:0000256" key="2">
    <source>
        <dbReference type="SAM" id="MobiDB-lite"/>
    </source>
</evidence>
<organism evidence="3 4">
    <name type="scientific">Heracleum sosnowskyi</name>
    <dbReference type="NCBI Taxonomy" id="360622"/>
    <lineage>
        <taxon>Eukaryota</taxon>
        <taxon>Viridiplantae</taxon>
        <taxon>Streptophyta</taxon>
        <taxon>Embryophyta</taxon>
        <taxon>Tracheophyta</taxon>
        <taxon>Spermatophyta</taxon>
        <taxon>Magnoliopsida</taxon>
        <taxon>eudicotyledons</taxon>
        <taxon>Gunneridae</taxon>
        <taxon>Pentapetalae</taxon>
        <taxon>asterids</taxon>
        <taxon>campanulids</taxon>
        <taxon>Apiales</taxon>
        <taxon>Apiaceae</taxon>
        <taxon>Apioideae</taxon>
        <taxon>apioid superclade</taxon>
        <taxon>Tordylieae</taxon>
        <taxon>Tordyliinae</taxon>
        <taxon>Heracleum</taxon>
    </lineage>
</organism>
<evidence type="ECO:0000313" key="4">
    <source>
        <dbReference type="Proteomes" id="UP001237642"/>
    </source>
</evidence>
<keyword evidence="4" id="KW-1185">Reference proteome</keyword>
<gene>
    <name evidence="3" type="ORF">POM88_034724</name>
</gene>
<feature type="coiled-coil region" evidence="1">
    <location>
        <begin position="513"/>
        <end position="582"/>
    </location>
</feature>
<dbReference type="EMBL" id="JAUIZM010000008">
    <property type="protein sequence ID" value="KAK1368632.1"/>
    <property type="molecule type" value="Genomic_DNA"/>
</dbReference>
<feature type="region of interest" description="Disordered" evidence="2">
    <location>
        <begin position="302"/>
        <end position="381"/>
    </location>
</feature>
<comment type="caution">
    <text evidence="3">The sequence shown here is derived from an EMBL/GenBank/DDBJ whole genome shotgun (WGS) entry which is preliminary data.</text>
</comment>